<reference evidence="3" key="3">
    <citation type="submission" date="2025-09" db="UniProtKB">
        <authorList>
            <consortium name="Ensembl"/>
        </authorList>
    </citation>
    <scope>IDENTIFICATION</scope>
    <source>
        <strain evidence="3">Glennie</strain>
    </source>
</reference>
<evidence type="ECO:0000259" key="2">
    <source>
        <dbReference type="PROSITE" id="PS50209"/>
    </source>
</evidence>
<proteinExistence type="predicted"/>
<dbReference type="PROSITE" id="PS50209">
    <property type="entry name" value="CARD"/>
    <property type="match status" value="1"/>
</dbReference>
<dbReference type="Proteomes" id="UP000002279">
    <property type="component" value="Chromosome X1"/>
</dbReference>
<dbReference type="GeneTree" id="ENSGT00510000049353"/>
<dbReference type="InterPro" id="IPR011029">
    <property type="entry name" value="DEATH-like_dom_sf"/>
</dbReference>
<feature type="domain" description="CARD" evidence="2">
    <location>
        <begin position="25"/>
        <end position="106"/>
    </location>
</feature>
<dbReference type="AlphaFoldDB" id="A0A6I8NDL7"/>
<reference evidence="3" key="2">
    <citation type="submission" date="2025-08" db="UniProtKB">
        <authorList>
            <consortium name="Ensembl"/>
        </authorList>
    </citation>
    <scope>IDENTIFICATION</scope>
    <source>
        <strain evidence="3">Glennie</strain>
    </source>
</reference>
<sequence>MEGDVAGMEPPSFSSGGPPRSMGNTNEKPSEIIQRERKRLVQTLQEDSGLLLDGLLAQGVLTEPEYEVLDAIPDPERRIRRLLVLVQQKGEFACRKLLECAAQNQPDPYWDWQQTGHGYGNLDRRWDSPSMEDRRADVPMIPEDQGAEMLTPSEILEENEIEEPPESRFLEDIEKVDEDLPEILEEEIEPEDPEVEGSLGLEADLEEAGGGGGGGGEEGEEEGMEELGGLGERALGGG</sequence>
<dbReference type="InParanoid" id="A0A6I8NDL7"/>
<feature type="region of interest" description="Disordered" evidence="1">
    <location>
        <begin position="1"/>
        <end position="34"/>
    </location>
</feature>
<dbReference type="InterPro" id="IPR001315">
    <property type="entry name" value="CARD"/>
</dbReference>
<organism evidence="3 4">
    <name type="scientific">Ornithorhynchus anatinus</name>
    <name type="common">Duckbill platypus</name>
    <dbReference type="NCBI Taxonomy" id="9258"/>
    <lineage>
        <taxon>Eukaryota</taxon>
        <taxon>Metazoa</taxon>
        <taxon>Chordata</taxon>
        <taxon>Craniata</taxon>
        <taxon>Vertebrata</taxon>
        <taxon>Euteleostomi</taxon>
        <taxon>Mammalia</taxon>
        <taxon>Monotremata</taxon>
        <taxon>Ornithorhynchidae</taxon>
        <taxon>Ornithorhynchus</taxon>
    </lineage>
</organism>
<feature type="region of interest" description="Disordered" evidence="1">
    <location>
        <begin position="189"/>
        <end position="238"/>
    </location>
</feature>
<dbReference type="CDD" id="cd01671">
    <property type="entry name" value="CARD"/>
    <property type="match status" value="1"/>
</dbReference>
<dbReference type="SMART" id="SM00114">
    <property type="entry name" value="CARD"/>
    <property type="match status" value="1"/>
</dbReference>
<dbReference type="PANTHER" id="PTHR22797">
    <property type="entry name" value="CARD6/NUCLEOLAR PROTEIN 3"/>
    <property type="match status" value="1"/>
</dbReference>
<evidence type="ECO:0000256" key="1">
    <source>
        <dbReference type="SAM" id="MobiDB-lite"/>
    </source>
</evidence>
<dbReference type="GO" id="GO:0042981">
    <property type="term" value="P:regulation of apoptotic process"/>
    <property type="evidence" value="ECO:0007669"/>
    <property type="project" value="InterPro"/>
</dbReference>
<accession>A0A6I8NDL7</accession>
<dbReference type="PANTHER" id="PTHR22797:SF37">
    <property type="entry name" value="NUCLEOLAR PROTEIN 3"/>
    <property type="match status" value="1"/>
</dbReference>
<evidence type="ECO:0000313" key="4">
    <source>
        <dbReference type="Proteomes" id="UP000002279"/>
    </source>
</evidence>
<protein>
    <recommendedName>
        <fullName evidence="2">CARD domain-containing protein</fullName>
    </recommendedName>
</protein>
<dbReference type="SUPFAM" id="SSF47986">
    <property type="entry name" value="DEATH domain"/>
    <property type="match status" value="1"/>
</dbReference>
<dbReference type="Pfam" id="PF00619">
    <property type="entry name" value="CARD"/>
    <property type="match status" value="1"/>
</dbReference>
<dbReference type="Bgee" id="ENSOANG00000038691">
    <property type="expression patterns" value="Expressed in testis and 6 other cell types or tissues"/>
</dbReference>
<dbReference type="InterPro" id="IPR052685">
    <property type="entry name" value="Apoptosis_Repressor_CARD"/>
</dbReference>
<dbReference type="Ensembl" id="ENSOANT00000072884.1">
    <property type="protein sequence ID" value="ENSOANP00000039328.1"/>
    <property type="gene ID" value="ENSOANG00000038691.1"/>
</dbReference>
<dbReference type="Gene3D" id="1.10.533.10">
    <property type="entry name" value="Death Domain, Fas"/>
    <property type="match status" value="1"/>
</dbReference>
<reference evidence="3 4" key="1">
    <citation type="journal article" date="2008" name="Nature">
        <title>Genome analysis of the platypus reveals unique signatures of evolution.</title>
        <authorList>
            <person name="Warren W.C."/>
            <person name="Hillier L.W."/>
            <person name="Marshall Graves J.A."/>
            <person name="Birney E."/>
            <person name="Ponting C.P."/>
            <person name="Grutzner F."/>
            <person name="Belov K."/>
            <person name="Miller W."/>
            <person name="Clarke L."/>
            <person name="Chinwalla A.T."/>
            <person name="Yang S.P."/>
            <person name="Heger A."/>
            <person name="Locke D.P."/>
            <person name="Miethke P."/>
            <person name="Waters P.D."/>
            <person name="Veyrunes F."/>
            <person name="Fulton L."/>
            <person name="Fulton B."/>
            <person name="Graves T."/>
            <person name="Wallis J."/>
            <person name="Puente X.S."/>
            <person name="Lopez-Otin C."/>
            <person name="Ordonez G.R."/>
            <person name="Eichler E.E."/>
            <person name="Chen L."/>
            <person name="Cheng Z."/>
            <person name="Deakin J.E."/>
            <person name="Alsop A."/>
            <person name="Thompson K."/>
            <person name="Kirby P."/>
            <person name="Papenfuss A.T."/>
            <person name="Wakefield M.J."/>
            <person name="Olender T."/>
            <person name="Lancet D."/>
            <person name="Huttley G.A."/>
            <person name="Smit A.F."/>
            <person name="Pask A."/>
            <person name="Temple-Smith P."/>
            <person name="Batzer M.A."/>
            <person name="Walker J.A."/>
            <person name="Konkel M.K."/>
            <person name="Harris R.S."/>
            <person name="Whittington C.M."/>
            <person name="Wong E.S."/>
            <person name="Gemmell N.J."/>
            <person name="Buschiazzo E."/>
            <person name="Vargas Jentzsch I.M."/>
            <person name="Merkel A."/>
            <person name="Schmitz J."/>
            <person name="Zemann A."/>
            <person name="Churakov G."/>
            <person name="Kriegs J.O."/>
            <person name="Brosius J."/>
            <person name="Murchison E.P."/>
            <person name="Sachidanandam R."/>
            <person name="Smith C."/>
            <person name="Hannon G.J."/>
            <person name="Tsend-Ayush E."/>
            <person name="McMillan D."/>
            <person name="Attenborough R."/>
            <person name="Rens W."/>
            <person name="Ferguson-Smith M."/>
            <person name="Lefevre C.M."/>
            <person name="Sharp J.A."/>
            <person name="Nicholas K.R."/>
            <person name="Ray D.A."/>
            <person name="Kube M."/>
            <person name="Reinhardt R."/>
            <person name="Pringle T.H."/>
            <person name="Taylor J."/>
            <person name="Jones R.C."/>
            <person name="Nixon B."/>
            <person name="Dacheux J.L."/>
            <person name="Niwa H."/>
            <person name="Sekita Y."/>
            <person name="Huang X."/>
            <person name="Stark A."/>
            <person name="Kheradpour P."/>
            <person name="Kellis M."/>
            <person name="Flicek P."/>
            <person name="Chen Y."/>
            <person name="Webber C."/>
            <person name="Hardison R."/>
            <person name="Nelson J."/>
            <person name="Hallsworth-Pepin K."/>
            <person name="Delehaunty K."/>
            <person name="Markovic C."/>
            <person name="Minx P."/>
            <person name="Feng Y."/>
            <person name="Kremitzki C."/>
            <person name="Mitreva M."/>
            <person name="Glasscock J."/>
            <person name="Wylie T."/>
            <person name="Wohldmann P."/>
            <person name="Thiru P."/>
            <person name="Nhan M.N."/>
            <person name="Pohl C.S."/>
            <person name="Smith S.M."/>
            <person name="Hou S."/>
            <person name="Nefedov M."/>
            <person name="de Jong P.J."/>
            <person name="Renfree M.B."/>
            <person name="Mardis E.R."/>
            <person name="Wilson R.K."/>
        </authorList>
    </citation>
    <scope>NUCLEOTIDE SEQUENCE [LARGE SCALE GENOMIC DNA]</scope>
    <source>
        <strain evidence="3 4">Glennie</strain>
    </source>
</reference>
<feature type="compositionally biased region" description="Gly residues" evidence="1">
    <location>
        <begin position="226"/>
        <end position="238"/>
    </location>
</feature>
<name>A0A6I8NDL7_ORNAN</name>
<feature type="compositionally biased region" description="Low complexity" evidence="1">
    <location>
        <begin position="7"/>
        <end position="23"/>
    </location>
</feature>
<keyword evidence="4" id="KW-1185">Reference proteome</keyword>
<evidence type="ECO:0000313" key="3">
    <source>
        <dbReference type="Ensembl" id="ENSOANP00000039328.1"/>
    </source>
</evidence>